<evidence type="ECO:0000313" key="5">
    <source>
        <dbReference type="EMBL" id="RIE12186.1"/>
    </source>
</evidence>
<evidence type="ECO:0000259" key="4">
    <source>
        <dbReference type="Pfam" id="PF01168"/>
    </source>
</evidence>
<dbReference type="InterPro" id="IPR029066">
    <property type="entry name" value="PLP-binding_barrel"/>
</dbReference>
<dbReference type="AlphaFoldDB" id="A0A398D9F5"/>
<dbReference type="InterPro" id="IPR001608">
    <property type="entry name" value="Ala_racemase_N"/>
</dbReference>
<dbReference type="GO" id="GO:0005829">
    <property type="term" value="C:cytosol"/>
    <property type="evidence" value="ECO:0007669"/>
    <property type="project" value="TreeGrafter"/>
</dbReference>
<dbReference type="Pfam" id="PF01168">
    <property type="entry name" value="Ala_racemase_N"/>
    <property type="match status" value="1"/>
</dbReference>
<proteinExistence type="predicted"/>
<dbReference type="PANTHER" id="PTHR30511">
    <property type="entry name" value="ALANINE RACEMASE"/>
    <property type="match status" value="1"/>
</dbReference>
<dbReference type="InterPro" id="IPR000821">
    <property type="entry name" value="Ala_racemase"/>
</dbReference>
<dbReference type="GO" id="GO:0030170">
    <property type="term" value="F:pyridoxal phosphate binding"/>
    <property type="evidence" value="ECO:0007669"/>
    <property type="project" value="TreeGrafter"/>
</dbReference>
<evidence type="ECO:0000313" key="6">
    <source>
        <dbReference type="EMBL" id="RIE12320.1"/>
    </source>
</evidence>
<dbReference type="EMBL" id="QXIX01000055">
    <property type="protein sequence ID" value="RIE12320.1"/>
    <property type="molecule type" value="Genomic_DNA"/>
</dbReference>
<name>A0A398D9F5_9BACT</name>
<dbReference type="SUPFAM" id="SSF51419">
    <property type="entry name" value="PLP-binding barrel"/>
    <property type="match status" value="1"/>
</dbReference>
<keyword evidence="2" id="KW-0663">Pyridoxal phosphate</keyword>
<dbReference type="Proteomes" id="UP000265724">
    <property type="component" value="Unassembled WGS sequence"/>
</dbReference>
<dbReference type="PANTHER" id="PTHR30511:SF3">
    <property type="entry name" value="LYSINE RACEMASE"/>
    <property type="match status" value="1"/>
</dbReference>
<protein>
    <submittedName>
        <fullName evidence="5">Alanine/ornithine racemase family PLP-dependent enzyme</fullName>
    </submittedName>
</protein>
<comment type="caution">
    <text evidence="5">The sequence shown here is derived from an EMBL/GenBank/DDBJ whole genome shotgun (WGS) entry which is preliminary data.</text>
</comment>
<evidence type="ECO:0000313" key="8">
    <source>
        <dbReference type="Proteomes" id="UP000266042"/>
    </source>
</evidence>
<dbReference type="EMBL" id="QXIW01000031">
    <property type="protein sequence ID" value="RIE12186.1"/>
    <property type="molecule type" value="Genomic_DNA"/>
</dbReference>
<evidence type="ECO:0000256" key="2">
    <source>
        <dbReference type="ARBA" id="ARBA00022898"/>
    </source>
</evidence>
<feature type="domain" description="Alanine racemase N-terminal" evidence="4">
    <location>
        <begin position="15"/>
        <end position="234"/>
    </location>
</feature>
<organism evidence="5 8">
    <name type="scientific">Candidatus Cryosericum hinesii</name>
    <dbReference type="NCBI Taxonomy" id="2290915"/>
    <lineage>
        <taxon>Bacteria</taxon>
        <taxon>Pseudomonadati</taxon>
        <taxon>Caldisericota/Cryosericota group</taxon>
        <taxon>Candidatus Cryosericota</taxon>
        <taxon>Candidatus Cryosericia</taxon>
        <taxon>Candidatus Cryosericales</taxon>
        <taxon>Candidatus Cryosericaceae</taxon>
        <taxon>Candidatus Cryosericum</taxon>
    </lineage>
</organism>
<dbReference type="Gene3D" id="3.20.20.10">
    <property type="entry name" value="Alanine racemase"/>
    <property type="match status" value="1"/>
</dbReference>
<keyword evidence="3" id="KW-0413">Isomerase</keyword>
<dbReference type="GO" id="GO:0008784">
    <property type="term" value="F:alanine racemase activity"/>
    <property type="evidence" value="ECO:0007669"/>
    <property type="project" value="TreeGrafter"/>
</dbReference>
<sequence length="367" mass="39015">MKKGDSMRTLPELVISLDALADNARRLKEHCDAAGIEVVPVLKSLRSAPEVVRACARGGLVHVADSRVENLVRLKADNPDASRCMLIRSPMIGQVEAAVEACDCILVSERHILVSLSDAARAAHRTINVVPMIDVGDRREGMSPDQLVAFARYAMMLSGLHVAGVATNLGCFARVQATPRNHQLLVRSAQTLRDQLGLACETVSTGGTLTLALVEHGAMPAGITQVRIGEALVLGTSTADGRFIPWLRQDTAILRAEIIELQDKQAEPEGLVRSDIAGPGPRLRVSSKGLRRRAVVALGKMDTDIDGLTPVMDGAVVLGGSSDHLIVDITDGESSVATGDVLEFRLSYAALARAAASPYVHCIYTGA</sequence>
<comment type="cofactor">
    <cofactor evidence="1">
        <name>pyridoxal 5'-phosphate</name>
        <dbReference type="ChEBI" id="CHEBI:597326"/>
    </cofactor>
</comment>
<keyword evidence="7" id="KW-1185">Reference proteome</keyword>
<evidence type="ECO:0000256" key="1">
    <source>
        <dbReference type="ARBA" id="ARBA00001933"/>
    </source>
</evidence>
<evidence type="ECO:0000313" key="7">
    <source>
        <dbReference type="Proteomes" id="UP000265724"/>
    </source>
</evidence>
<accession>A0A398D9F5</accession>
<evidence type="ECO:0000256" key="3">
    <source>
        <dbReference type="ARBA" id="ARBA00023235"/>
    </source>
</evidence>
<reference evidence="7 8" key="1">
    <citation type="submission" date="2018-09" db="EMBL/GenBank/DDBJ databases">
        <title>Discovery and Ecogenomic Context for Candidatus Cryosericales, a Global Caldiserica Order Active in Thawing Permafrost.</title>
        <authorList>
            <person name="Martinez M.A."/>
            <person name="Woodcroft B.J."/>
            <person name="Ignacio Espinoza J.C."/>
            <person name="Zayed A."/>
            <person name="Singleton C.M."/>
            <person name="Boyd J."/>
            <person name="Li Y.-F."/>
            <person name="Purvine S."/>
            <person name="Maughan H."/>
            <person name="Hodgkins S.B."/>
            <person name="Anderson D."/>
            <person name="Sederholm M."/>
            <person name="Temperton B."/>
            <person name="Saleska S.R."/>
            <person name="Tyson G.W."/>
            <person name="Rich V.I."/>
        </authorList>
    </citation>
    <scope>NUCLEOTIDE SEQUENCE [LARGE SCALE GENOMIC DNA]</scope>
    <source>
        <strain evidence="6 7">SMC2</strain>
        <strain evidence="5 8">SMC3</strain>
    </source>
</reference>
<gene>
    <name evidence="6" type="ORF">SMC2_06885</name>
    <name evidence="5" type="ORF">SMC3_07275</name>
</gene>
<dbReference type="Proteomes" id="UP000266042">
    <property type="component" value="Unassembled WGS sequence"/>
</dbReference>